<evidence type="ECO:0000256" key="2">
    <source>
        <dbReference type="ARBA" id="ARBA00022448"/>
    </source>
</evidence>
<organism evidence="8 9">
    <name type="scientific">Euphydryas editha</name>
    <name type="common">Edith's checkerspot</name>
    <dbReference type="NCBI Taxonomy" id="104508"/>
    <lineage>
        <taxon>Eukaryota</taxon>
        <taxon>Metazoa</taxon>
        <taxon>Ecdysozoa</taxon>
        <taxon>Arthropoda</taxon>
        <taxon>Hexapoda</taxon>
        <taxon>Insecta</taxon>
        <taxon>Pterygota</taxon>
        <taxon>Neoptera</taxon>
        <taxon>Endopterygota</taxon>
        <taxon>Lepidoptera</taxon>
        <taxon>Glossata</taxon>
        <taxon>Ditrysia</taxon>
        <taxon>Papilionoidea</taxon>
        <taxon>Nymphalidae</taxon>
        <taxon>Nymphalinae</taxon>
        <taxon>Euphydryas</taxon>
    </lineage>
</organism>
<evidence type="ECO:0000256" key="1">
    <source>
        <dbReference type="ARBA" id="ARBA00004240"/>
    </source>
</evidence>
<dbReference type="Pfam" id="PF15492">
    <property type="entry name" value="Nbas_N"/>
    <property type="match status" value="1"/>
</dbReference>
<dbReference type="GO" id="GO:0015031">
    <property type="term" value="P:protein transport"/>
    <property type="evidence" value="ECO:0007669"/>
    <property type="project" value="UniProtKB-KW"/>
</dbReference>
<keyword evidence="4" id="KW-0653">Protein transport</keyword>
<feature type="region of interest" description="Disordered" evidence="5">
    <location>
        <begin position="1729"/>
        <end position="1748"/>
    </location>
</feature>
<keyword evidence="2" id="KW-0813">Transport</keyword>
<keyword evidence="3" id="KW-0256">Endoplasmic reticulum</keyword>
<dbReference type="GO" id="GO:0000149">
    <property type="term" value="F:SNARE binding"/>
    <property type="evidence" value="ECO:0007669"/>
    <property type="project" value="TreeGrafter"/>
</dbReference>
<reference evidence="8" key="1">
    <citation type="submission" date="2022-03" db="EMBL/GenBank/DDBJ databases">
        <authorList>
            <person name="Tunstrom K."/>
        </authorList>
    </citation>
    <scope>NUCLEOTIDE SEQUENCE</scope>
</reference>
<dbReference type="InterPro" id="IPR036322">
    <property type="entry name" value="WD40_repeat_dom_sf"/>
</dbReference>
<feature type="domain" description="Neuroblastoma-amplified sequence N-terminal" evidence="7">
    <location>
        <begin position="65"/>
        <end position="336"/>
    </location>
</feature>
<dbReference type="Pfam" id="PF08314">
    <property type="entry name" value="Sec39"/>
    <property type="match status" value="1"/>
</dbReference>
<dbReference type="PANTHER" id="PTHR15922:SF2">
    <property type="entry name" value="NBAS SUBUNIT OF NRZ TETHERING COMPLEX"/>
    <property type="match status" value="1"/>
</dbReference>
<dbReference type="EMBL" id="CAKOGL010000025">
    <property type="protein sequence ID" value="CAH2102972.1"/>
    <property type="molecule type" value="Genomic_DNA"/>
</dbReference>
<comment type="subcellular location">
    <subcellularLocation>
        <location evidence="1">Endoplasmic reticulum</location>
    </subcellularLocation>
</comment>
<feature type="region of interest" description="Disordered" evidence="5">
    <location>
        <begin position="1373"/>
        <end position="1392"/>
    </location>
</feature>
<dbReference type="GO" id="GO:0070939">
    <property type="term" value="C:Dsl1/NZR complex"/>
    <property type="evidence" value="ECO:0007669"/>
    <property type="project" value="TreeGrafter"/>
</dbReference>
<dbReference type="InterPro" id="IPR013244">
    <property type="entry name" value="Sec39_domain"/>
</dbReference>
<evidence type="ECO:0000256" key="5">
    <source>
        <dbReference type="SAM" id="MobiDB-lite"/>
    </source>
</evidence>
<feature type="domain" description="Sec39" evidence="6">
    <location>
        <begin position="1035"/>
        <end position="1256"/>
    </location>
</feature>
<dbReference type="Proteomes" id="UP001153954">
    <property type="component" value="Unassembled WGS sequence"/>
</dbReference>
<evidence type="ECO:0000313" key="9">
    <source>
        <dbReference type="Proteomes" id="UP001153954"/>
    </source>
</evidence>
<gene>
    <name evidence="8" type="ORF">EEDITHA_LOCUS17535</name>
</gene>
<dbReference type="GO" id="GO:0006890">
    <property type="term" value="P:retrograde vesicle-mediated transport, Golgi to endoplasmic reticulum"/>
    <property type="evidence" value="ECO:0007669"/>
    <property type="project" value="InterPro"/>
</dbReference>
<feature type="compositionally biased region" description="Low complexity" evidence="5">
    <location>
        <begin position="340"/>
        <end position="350"/>
    </location>
</feature>
<evidence type="ECO:0000256" key="4">
    <source>
        <dbReference type="ARBA" id="ARBA00022927"/>
    </source>
</evidence>
<evidence type="ECO:0000259" key="7">
    <source>
        <dbReference type="Pfam" id="PF15492"/>
    </source>
</evidence>
<feature type="region of interest" description="Disordered" evidence="5">
    <location>
        <begin position="1593"/>
        <end position="1612"/>
    </location>
</feature>
<dbReference type="InterPro" id="IPR029145">
    <property type="entry name" value="NBAS_N"/>
</dbReference>
<feature type="region of interest" description="Disordered" evidence="5">
    <location>
        <begin position="1551"/>
        <end position="1570"/>
    </location>
</feature>
<evidence type="ECO:0000256" key="3">
    <source>
        <dbReference type="ARBA" id="ARBA00022824"/>
    </source>
</evidence>
<feature type="region of interest" description="Disordered" evidence="5">
    <location>
        <begin position="336"/>
        <end position="376"/>
    </location>
</feature>
<evidence type="ECO:0000259" key="6">
    <source>
        <dbReference type="Pfam" id="PF08314"/>
    </source>
</evidence>
<dbReference type="SUPFAM" id="SSF50978">
    <property type="entry name" value="WD40 repeat-like"/>
    <property type="match status" value="1"/>
</dbReference>
<feature type="region of interest" description="Disordered" evidence="5">
    <location>
        <begin position="1415"/>
        <end position="1434"/>
    </location>
</feature>
<sequence>MSENKSILHELYVFSEWKPEPEYLQKPDNILPENISSLWRWLKFFGPKKSLIDSVTAHKEKQQKWHIALGDEGKVIAVLTDNILEIRTKRSEYATIAARTTVARDAYAQWRKIVWSPDCSFLVIAYGNGIVSFFDLTASNLFNIPADCSRPGGLECTDNTHAVSDIIFMPLRVKDTKWNWEVVVVTFDGRLRGYLVSQTEGFKLHHAFQFAGGVAAACYCEPHASLYVAGVPRLSRRNAEEPSAASMGLTAWRVLHDEPFYKLSVVSDELDGRLANERFQLYLPFIFNKNLDFIVRMAVSKRGTRLACAHASGAVSLWRLPVLRCERRVELAQQPQHALRSPLVPRSAPARRSRDPADPTDPAVPTDPTDPADPADTSAARVADLAWWSEEEIILSRFSGAVSVCELENLQNILGKKPEFFQGTPQVTNAYDGVFMVLECETNIVPAKKSRSDESMEVVKADEEVDNSMLALAKELFKSVLFAITDMETFQPRPRRISVASRAYRLLAVRSTTPAELFSRKPRPRRISVASRAYRLLAVRSTTPAELFSRKIESGKYTEALTLARTFDLDSDLVYQQQWRKNPVSTEAIQNYLSKVRKKIWAVHQCVDRLPESLAAAHELLHFGLQLTQQKILEEINKDLPEEQWKVAEDVTLEDLNAYTSELLRCRHVMLFYKERLNLYEAILRCEKSTYLKDEYDRLRSNSIVHSAMEIAKEGRIEALTCLWPYIKSLPMQLAVLDMIPETLCPLTYQHLLPTKEPIDWFEKKSPIKVRPFEHENDWCRKEIFRPIWSSNWSEDTTPEGEGVAGVGAGAGGEAELGAWYERRARLIERRSGLASHALHLVTAAAVGGAVPGLERVLFHLLTLDTLLYDVNVEGVALADLERLSNLDTCKLLMQASTPATFIADLKQFVIPFLKRYENLTKRTGVCLTGLIDFLEDISKEDLSYILLVLQSPKEFELDVRTHLELVERCLFAHTGTEQLDMACDLLDTILKDTDGSISHTSLVRRCAELERLVAGSGRLAWRGVRVPPCALRDLHQDHAHARLLLARVARGLAAGDEKPTQQDWENLLKDILELRSTLFDCVKTEECYEIYVLSLLTSGDPASIRLAADVLTVSPAARAVNNSKFKIDYKRSVELVSSAAKEYFNSASSLTDPALEIAKCCLSLIEDGNKEIEQELDLIAALPILNAFNLIILPIQVRLCEDRMTLVEDCLTSDPNAYLASHKLLKLAKLLRIAGDDEQTREGAVLAAVCERALEAGAAGGGAAGAAARRLAALRHAPAAPLLARVAAHAHAHADTPERSRLLAAALAFAPPERLHDMLHARYRPARAPPGRAAPRARRAAAGARGGARARARGHARALPPAGRRARLRAARAPARHAARQVPTRSRAAWPRCATRPPRRCWRAWRRTRTRTRTRPSAPACWPPRSPSRRPSACTTCCTPGTDPLARRLAALRHAPAAPLLARVAAHAHAHADTPERSRLLAAALAFAPPERLHDMLHARYRPARAPPGRAAPRARRAAAGARGGARARARGHARALPPAGRRARLRAARAPARHAARQVPTRSRAAWPRCATRPPRRCWRAWRRTRTRTRTRPSAPACWPPRSPSRRPSACTTCCTPGTDPLARRLAALRHAPAAPLLARVAAHAHAHADTPERSRLLAAALAFAPPERLHDMLHARYRPARAPPGRAAPRARRAAAGARGGARARARGHARALPPAGRRARLRAARAPARHAARQVPTRSRAAWPRCATRPPRRCWRAWRRTRTRTRTRPSAPACWPPRSPSRRPSACTTCCTPGTDPLARRLAALRHAPAAPLLARVAAHAHAHADTPERSRLLAAALAFAPPERLHDMLHARLNLELESLQQMGAALKENHRLEARWPSTEDEFSDAITTPVIEKKDLVSPVQPEKKVPLLNYLLDTFQSKFNISSGKSVPSDTAERTVHCPEFYRSLHPEHGASANYYRYDRFSLPDDLDGESSVGQSVLKWFYIQNTLENGEISELETEVVAKCASELLYKDTALSTACLLRGGGGAGGGAEGAAGGGGDARARLLRAHHSRVAAAAALYAALVAASAPAQRDHAYLAQPKQMAYKTLSENSATEEQMTIIRQCIDKLSGMGEVERIRKLGVSVNGLLFNADQDYRREVIYRLAKSGGAEGARLAVALAQKHALDALGVWLQHAAAAPGRALADALPSCARDHDACDRIRDALWPLIPGCDHAALINLFTILKNIDDKTQMYGLTVTEHIKLLKKAKAVSQDMDYKLLLEQPSAEQFTNHILTILKPENLGLVMKFVRMLPPVLKIPVSITSLYTNWLTKYFFNVAGANNNKKWMQQWRECASYFNKLPKKELLTFVANTCFSEEALIVPPGTRNLMIMQAVDYCQQEQENDYKFNKNEQSWAQVGQQLARWARFLENFHSDSVRALVDACDEPQHRAWRDLEISRGELDSVTQSLGQLVLHGLLRAAGLSSLLQLLGVEADVPRVFERLLQHCERHPDDTGALVERLTQFHAEGVRFPAEQVERARALAAAGGAAPRAQLGLLALAGRRLAPRDLRALAAAARDLLRAEWPGLECAAGLTEESLLTPEGRYEVYKKILAMCTTFRQKKVLVDVLACWPPTYSNGDGRSLHCEYVYYLLTECSDVQEGQLLIKMLLTRPLLSDDDVKWLVKQAGSFPLLNMIWVILLSKCETSESILMNYILENKDLIQGETIGDDLIKEILDQGLFIKMVSTPFYAHIIDYIISNEVFKRDAIIYTSKWAITELMKANYIAEAGSLKLIVNGVPSSLRGFSQSLLCKDLIE</sequence>
<evidence type="ECO:0000313" key="8">
    <source>
        <dbReference type="EMBL" id="CAH2102972.1"/>
    </source>
</evidence>
<name>A0AAU9UV36_EUPED</name>
<accession>A0AAU9UV36</accession>
<feature type="compositionally biased region" description="Low complexity" evidence="5">
    <location>
        <begin position="360"/>
        <end position="376"/>
    </location>
</feature>
<protein>
    <recommendedName>
        <fullName evidence="10">Neuroblastoma-amplified sequence</fullName>
    </recommendedName>
</protein>
<dbReference type="PANTHER" id="PTHR15922">
    <property type="entry name" value="NEUROBLASTOMA-AMPLIFIED SEQUENCE"/>
    <property type="match status" value="1"/>
</dbReference>
<comment type="caution">
    <text evidence="8">The sequence shown here is derived from an EMBL/GenBank/DDBJ whole genome shotgun (WGS) entry which is preliminary data.</text>
</comment>
<proteinExistence type="predicted"/>
<evidence type="ECO:0008006" key="10">
    <source>
        <dbReference type="Google" id="ProtNLM"/>
    </source>
</evidence>
<keyword evidence="9" id="KW-1185">Reference proteome</keyword>
<feature type="region of interest" description="Disordered" evidence="5">
    <location>
        <begin position="1771"/>
        <end position="1790"/>
    </location>
</feature>